<evidence type="ECO:0000313" key="2">
    <source>
        <dbReference type="EMBL" id="OOY25070.1"/>
    </source>
</evidence>
<protein>
    <recommendedName>
        <fullName evidence="1">Polysaccharide pyruvyl transferase domain-containing protein</fullName>
    </recommendedName>
</protein>
<feature type="domain" description="Polysaccharide pyruvyl transferase" evidence="1">
    <location>
        <begin position="103"/>
        <end position="226"/>
    </location>
</feature>
<evidence type="ECO:0000313" key="3">
    <source>
        <dbReference type="Proteomes" id="UP000190787"/>
    </source>
</evidence>
<dbReference type="Proteomes" id="UP000190787">
    <property type="component" value="Unassembled WGS sequence"/>
</dbReference>
<gene>
    <name evidence="2" type="ORF">BMI91_01135</name>
</gene>
<evidence type="ECO:0000259" key="1">
    <source>
        <dbReference type="Pfam" id="PF04230"/>
    </source>
</evidence>
<organism evidence="2 3">
    <name type="scientific">Thioclava sediminum</name>
    <dbReference type="NCBI Taxonomy" id="1915319"/>
    <lineage>
        <taxon>Bacteria</taxon>
        <taxon>Pseudomonadati</taxon>
        <taxon>Pseudomonadota</taxon>
        <taxon>Alphaproteobacteria</taxon>
        <taxon>Rhodobacterales</taxon>
        <taxon>Paracoccaceae</taxon>
        <taxon>Thioclava</taxon>
    </lineage>
</organism>
<name>A0ABX3N2H0_9RHOB</name>
<dbReference type="Pfam" id="PF04230">
    <property type="entry name" value="PS_pyruv_trans"/>
    <property type="match status" value="1"/>
</dbReference>
<keyword evidence="3" id="KW-1185">Reference proteome</keyword>
<comment type="caution">
    <text evidence="2">The sequence shown here is derived from an EMBL/GenBank/DDBJ whole genome shotgun (WGS) entry which is preliminary data.</text>
</comment>
<accession>A0ABX3N2H0</accession>
<reference evidence="2 3" key="1">
    <citation type="submission" date="2016-11" db="EMBL/GenBank/DDBJ databases">
        <title>A multilocus sequence analysis scheme for characterization of bacteria in the genus Thioclava.</title>
        <authorList>
            <person name="Liu Y."/>
            <person name="Shao Z."/>
        </authorList>
    </citation>
    <scope>NUCLEOTIDE SEQUENCE [LARGE SCALE GENOMIC DNA]</scope>
    <source>
        <strain evidence="2 3">TAW-CT134</strain>
    </source>
</reference>
<dbReference type="RefSeq" id="WP_146683978.1">
    <property type="nucleotide sequence ID" value="NZ_MPZV01000001.1"/>
</dbReference>
<dbReference type="EMBL" id="MPZV01000001">
    <property type="protein sequence ID" value="OOY25070.1"/>
    <property type="molecule type" value="Genomic_DNA"/>
</dbReference>
<sequence>MSRMLRHRFDRLMSYHLAERLPQQGLALARGNGLSAYWFRETLNFGDLLTPAILRHHGFTPVHAYPDRAQLTATGSVLEHLSEQYRGTILGSGFIDARSTRRFTGARIVGLRGALSRDRVEGLGHSVTLGDPGLYATRLLVGGTEKRPTLPAPTHAFGLVAHHAHLDAPEFAALKARHGAAIRLISPAAPPAQVIAQIATCERIASASLHGLIAADALGLPAIWLAAPGLIGGRFKFDDYASAVARRGWEPAALTGSESLADLCALASCAPQDAIDGVIAGLARAFTEFAEEVALA</sequence>
<dbReference type="InterPro" id="IPR007345">
    <property type="entry name" value="Polysacch_pyruvyl_Trfase"/>
</dbReference>
<proteinExistence type="predicted"/>